<evidence type="ECO:0000313" key="3">
    <source>
        <dbReference type="EMBL" id="AWD92593.1"/>
    </source>
</evidence>
<dbReference type="Proteomes" id="UP000246196">
    <property type="component" value="Segment"/>
</dbReference>
<accession>A0A2S1GT78</accession>
<evidence type="ECO:0000259" key="1">
    <source>
        <dbReference type="Pfam" id="PF07463"/>
    </source>
</evidence>
<dbReference type="Gene3D" id="3.90.75.20">
    <property type="match status" value="1"/>
</dbReference>
<dbReference type="KEGG" id="vg:55608133"/>
<proteinExistence type="predicted"/>
<dbReference type="GO" id="GO:0016788">
    <property type="term" value="F:hydrolase activity, acting on ester bonds"/>
    <property type="evidence" value="ECO:0007669"/>
    <property type="project" value="InterPro"/>
</dbReference>
<dbReference type="Pfam" id="PF07463">
    <property type="entry name" value="NUMOD4"/>
    <property type="match status" value="1"/>
</dbReference>
<dbReference type="InterPro" id="IPR044925">
    <property type="entry name" value="His-Me_finger_sf"/>
</dbReference>
<organism evidence="3 4">
    <name type="scientific">Pectobacterium phage Nepra</name>
    <dbReference type="NCBI Taxonomy" id="2163635"/>
    <lineage>
        <taxon>Viruses</taxon>
        <taxon>Duplodnaviria</taxon>
        <taxon>Heunggongvirae</taxon>
        <taxon>Uroviricota</taxon>
        <taxon>Caudoviricetes</taxon>
        <taxon>Schitoviridae</taxon>
        <taxon>Cbunavirus</taxon>
        <taxon>Cbunavirus nepra</taxon>
    </lineage>
</organism>
<keyword evidence="3" id="KW-0255">Endonuclease</keyword>
<keyword evidence="3" id="KW-0540">Nuclease</keyword>
<dbReference type="InterPro" id="IPR003615">
    <property type="entry name" value="HNH_nuc"/>
</dbReference>
<sequence>MYTTLNNKGGTMWVVIKGFKDYEVSTNGLIRKIKNQKELKTYTTSNGYVGIKLVGTDGRKGLRVHRLVAEAFLPNPYNKPFINHIDGNKFNNAVENLEWVTTAENNQHAYDTGLKCQDDKKVMSREQVAEIRRVFLKGCRINGGNALGRKYGVSKTTILKALNIDY</sequence>
<evidence type="ECO:0000259" key="2">
    <source>
        <dbReference type="Pfam" id="PF13392"/>
    </source>
</evidence>
<dbReference type="RefSeq" id="YP_009837930.1">
    <property type="nucleotide sequence ID" value="NC_048704.1"/>
</dbReference>
<keyword evidence="3" id="KW-0378">Hydrolase</keyword>
<evidence type="ECO:0000313" key="4">
    <source>
        <dbReference type="Proteomes" id="UP000246196"/>
    </source>
</evidence>
<feature type="domain" description="NUMOD4" evidence="1">
    <location>
        <begin position="13"/>
        <end position="53"/>
    </location>
</feature>
<feature type="domain" description="HNH nuclease" evidence="2">
    <location>
        <begin position="64"/>
        <end position="107"/>
    </location>
</feature>
<reference evidence="3 4" key="1">
    <citation type="submission" date="2018-03" db="EMBL/GenBank/DDBJ databases">
        <title>Phage therapy in agriculture - a green tech approach to combat plant pathogenic bacteria.</title>
        <authorList>
            <person name="Carstens A.B."/>
            <person name="Djurhuus A.M."/>
            <person name="Hansen L.H."/>
        </authorList>
    </citation>
    <scope>NUCLEOTIDE SEQUENCE [LARGE SCALE GENOMIC DNA]</scope>
</reference>
<dbReference type="GeneID" id="55608133"/>
<name>A0A2S1GT78_9CAUD</name>
<protein>
    <submittedName>
        <fullName evidence="3">HNH endonuclease</fullName>
    </submittedName>
</protein>
<dbReference type="InterPro" id="IPR010902">
    <property type="entry name" value="NUMOD4"/>
</dbReference>
<dbReference type="GO" id="GO:0004519">
    <property type="term" value="F:endonuclease activity"/>
    <property type="evidence" value="ECO:0007669"/>
    <property type="project" value="UniProtKB-KW"/>
</dbReference>
<dbReference type="Pfam" id="PF13392">
    <property type="entry name" value="HNH_3"/>
    <property type="match status" value="1"/>
</dbReference>
<keyword evidence="4" id="KW-1185">Reference proteome</keyword>
<dbReference type="SUPFAM" id="SSF54060">
    <property type="entry name" value="His-Me finger endonucleases"/>
    <property type="match status" value="1"/>
</dbReference>
<dbReference type="EMBL" id="MH059638">
    <property type="protein sequence ID" value="AWD92593.1"/>
    <property type="molecule type" value="Genomic_DNA"/>
</dbReference>